<proteinExistence type="predicted"/>
<evidence type="ECO:0000259" key="1">
    <source>
        <dbReference type="Pfam" id="PF13946"/>
    </source>
</evidence>
<evidence type="ECO:0000313" key="2">
    <source>
        <dbReference type="EMBL" id="MCS0610674.1"/>
    </source>
</evidence>
<keyword evidence="3" id="KW-1185">Reference proteome</keyword>
<name>A0ABT2BQ80_9BURK</name>
<dbReference type="InterPro" id="IPR025282">
    <property type="entry name" value="DUF4214"/>
</dbReference>
<dbReference type="Gene3D" id="1.10.3130.20">
    <property type="entry name" value="Phycobilisome linker domain"/>
    <property type="match status" value="1"/>
</dbReference>
<dbReference type="Proteomes" id="UP001205861">
    <property type="component" value="Unassembled WGS sequence"/>
</dbReference>
<sequence length="132" mass="14190">MGANGAPGELDFTKSDVATLVRLYDSLFGRRPDEAGLNYWIERSESGMSMQAIAAGFIDSIEAGKQPPTGNQPFVQWLYQTGLHRSGAAAEIDYWSHALDAGMSRTDLVLAFADSAEHVKLVGVIGTSIDVL</sequence>
<evidence type="ECO:0000313" key="3">
    <source>
        <dbReference type="Proteomes" id="UP001205861"/>
    </source>
</evidence>
<dbReference type="Pfam" id="PF13946">
    <property type="entry name" value="DUF4214"/>
    <property type="match status" value="2"/>
</dbReference>
<protein>
    <submittedName>
        <fullName evidence="2">DUF4214 domain-containing protein</fullName>
    </submittedName>
</protein>
<accession>A0ABT2BQ80</accession>
<comment type="caution">
    <text evidence="2">The sequence shown here is derived from an EMBL/GenBank/DDBJ whole genome shotgun (WGS) entry which is preliminary data.</text>
</comment>
<feature type="domain" description="DUF4214" evidence="1">
    <location>
        <begin position="23"/>
        <end position="63"/>
    </location>
</feature>
<dbReference type="InterPro" id="IPR038255">
    <property type="entry name" value="PBS_linker_sf"/>
</dbReference>
<reference evidence="2 3" key="1">
    <citation type="submission" date="2022-08" db="EMBL/GenBank/DDBJ databases">
        <title>Reclassification of Massilia species as members of the genera Telluria, Duganella, Pseudoduganella, Mokoshia gen. nov. and Zemynaea gen. nov. using orthogonal and non-orthogonal genome-based approaches.</title>
        <authorList>
            <person name="Bowman J.P."/>
        </authorList>
    </citation>
    <scope>NUCLEOTIDE SEQUENCE [LARGE SCALE GENOMIC DNA]</scope>
    <source>
        <strain evidence="2 3">JCM 31607</strain>
    </source>
</reference>
<feature type="domain" description="DUF4214" evidence="1">
    <location>
        <begin position="70"/>
        <end position="121"/>
    </location>
</feature>
<organism evidence="2 3">
    <name type="scientific">Massilia solisilvae</name>
    <dbReference type="NCBI Taxonomy" id="1811225"/>
    <lineage>
        <taxon>Bacteria</taxon>
        <taxon>Pseudomonadati</taxon>
        <taxon>Pseudomonadota</taxon>
        <taxon>Betaproteobacteria</taxon>
        <taxon>Burkholderiales</taxon>
        <taxon>Oxalobacteraceae</taxon>
        <taxon>Telluria group</taxon>
        <taxon>Massilia</taxon>
    </lineage>
</organism>
<dbReference type="EMBL" id="JANUGV010000008">
    <property type="protein sequence ID" value="MCS0610674.1"/>
    <property type="molecule type" value="Genomic_DNA"/>
</dbReference>
<gene>
    <name evidence="2" type="ORF">NX773_21105</name>
</gene>